<dbReference type="GO" id="GO:0004683">
    <property type="term" value="F:calcium/calmodulin-dependent protein kinase activity"/>
    <property type="evidence" value="ECO:0007669"/>
    <property type="project" value="InterPro"/>
</dbReference>
<dbReference type="SUPFAM" id="SSF54427">
    <property type="entry name" value="NTF2-like"/>
    <property type="match status" value="1"/>
</dbReference>
<evidence type="ECO:0000259" key="1">
    <source>
        <dbReference type="Pfam" id="PF08332"/>
    </source>
</evidence>
<accession>A0A944MG56</accession>
<evidence type="ECO:0000313" key="3">
    <source>
        <dbReference type="Proteomes" id="UP000770889"/>
    </source>
</evidence>
<protein>
    <submittedName>
        <fullName evidence="2">SgcJ/EcaC family oxidoreductase</fullName>
    </submittedName>
</protein>
<reference evidence="2 3" key="1">
    <citation type="submission" date="2021-05" db="EMBL/GenBank/DDBJ databases">
        <title>Genetic and Functional Diversity in Clade A Lucinid endosymbionts from the Bahamas.</title>
        <authorList>
            <person name="Giani N.M."/>
            <person name="Engel A.S."/>
            <person name="Campbell B.J."/>
        </authorList>
    </citation>
    <scope>NUCLEOTIDE SEQUENCE [LARGE SCALE GENOMIC DNA]</scope>
    <source>
        <strain evidence="2">LUC16012Gg_MoonRockCtena</strain>
    </source>
</reference>
<sequence length="121" mass="13789">MSDNEITALFDEWNSALQTGDPKKVAALYESNGILLPTVSNKVRHNHEEIEDYFVHFLAKGPVGKIDEANVRTFGQLAINSGIYTFTFNDGAVVPARFTFVYRWNGERWMIIEHHSSQMPE</sequence>
<dbReference type="Proteomes" id="UP000770889">
    <property type="component" value="Unassembled WGS sequence"/>
</dbReference>
<dbReference type="Pfam" id="PF08332">
    <property type="entry name" value="CaMKII_AD"/>
    <property type="match status" value="1"/>
</dbReference>
<dbReference type="InterPro" id="IPR016887">
    <property type="entry name" value="UCP028470_steroid_isom-rel"/>
</dbReference>
<comment type="caution">
    <text evidence="2">The sequence shown here is derived from an EMBL/GenBank/DDBJ whole genome shotgun (WGS) entry which is preliminary data.</text>
</comment>
<dbReference type="InterPro" id="IPR011944">
    <property type="entry name" value="Steroid_delta5-4_isomerase"/>
</dbReference>
<dbReference type="PIRSF" id="PIRSF028470">
    <property type="entry name" value="UCP028470"/>
    <property type="match status" value="1"/>
</dbReference>
<proteinExistence type="predicted"/>
<gene>
    <name evidence="2" type="ORF">KME65_17835</name>
</gene>
<name>A0A944MG56_9GAMM</name>
<dbReference type="InterPro" id="IPR013543">
    <property type="entry name" value="Ca/CaM-dep_prot_kinase-assoc"/>
</dbReference>
<dbReference type="InterPro" id="IPR032710">
    <property type="entry name" value="NTF2-like_dom_sf"/>
</dbReference>
<dbReference type="GO" id="GO:0005516">
    <property type="term" value="F:calmodulin binding"/>
    <property type="evidence" value="ECO:0007669"/>
    <property type="project" value="InterPro"/>
</dbReference>
<feature type="domain" description="Calcium/calmodulin-dependent protein kinase II association-domain" evidence="1">
    <location>
        <begin position="4"/>
        <end position="120"/>
    </location>
</feature>
<dbReference type="NCBIfam" id="TIGR02246">
    <property type="entry name" value="SgcJ/EcaC family oxidoreductase"/>
    <property type="match status" value="1"/>
</dbReference>
<dbReference type="AlphaFoldDB" id="A0A944MG56"/>
<evidence type="ECO:0000313" key="2">
    <source>
        <dbReference type="EMBL" id="MBT2990822.1"/>
    </source>
</evidence>
<dbReference type="EMBL" id="JAHHGM010000022">
    <property type="protein sequence ID" value="MBT2990822.1"/>
    <property type="molecule type" value="Genomic_DNA"/>
</dbReference>
<organism evidence="2 3">
    <name type="scientific">Candidatus Thiodiazotropha taylori</name>
    <dbReference type="NCBI Taxonomy" id="2792791"/>
    <lineage>
        <taxon>Bacteria</taxon>
        <taxon>Pseudomonadati</taxon>
        <taxon>Pseudomonadota</taxon>
        <taxon>Gammaproteobacteria</taxon>
        <taxon>Chromatiales</taxon>
        <taxon>Sedimenticolaceae</taxon>
        <taxon>Candidatus Thiodiazotropha</taxon>
    </lineage>
</organism>
<dbReference type="Gene3D" id="3.10.450.50">
    <property type="match status" value="1"/>
</dbReference>